<evidence type="ECO:0000259" key="2">
    <source>
        <dbReference type="Pfam" id="PF01702"/>
    </source>
</evidence>
<sequence length="404" mass="44775">MTSFETSARVGDARSGKLHCRDTVVETPHLFPVINFYCGGLARTHFGGGVFRTVKEFLSNEVPAANGTDYSEYFRGVMTSVASLTDFGLSRERYLSYLETPVKSRPEFAEFDGALFVDSGGYKLLNEGSLSGTNFSIETSQKLIHGIQRAFGADIAVNLDLPFEESDVYRDRVSKTEATASFAAEFVNMDAEGSRRYLTVHGYSKAMLDRFFDTVARTLPGPIDQFYDGIAFGGLVPKKDDLNGLINAVSSLKTVLAERNLSHLPIHVLGISGRAMPLLIALGVDTFDSSTYLHSAINGKYSTSLFTSTNVAEADFDICDCPVCTSPALRQQMRGDAEYQKDILGPVAVHNLILQQQFVKRLRRSIAEGNREQLRTFLENAYQDRPQSRKFAYRVINQTLGSYF</sequence>
<dbReference type="GeneID" id="81209481"/>
<dbReference type="GO" id="GO:0008033">
    <property type="term" value="P:tRNA processing"/>
    <property type="evidence" value="ECO:0007669"/>
    <property type="project" value="UniProtKB-KW"/>
</dbReference>
<dbReference type="Pfam" id="PF01702">
    <property type="entry name" value="TGT"/>
    <property type="match status" value="1"/>
</dbReference>
<dbReference type="SUPFAM" id="SSF51713">
    <property type="entry name" value="tRNA-guanine transglycosylase"/>
    <property type="match status" value="1"/>
</dbReference>
<keyword evidence="4" id="KW-1185">Reference proteome</keyword>
<dbReference type="AlphaFoldDB" id="A0ABD5TAF9"/>
<gene>
    <name evidence="3" type="ORF">ACFQFD_10515</name>
</gene>
<feature type="domain" description="tRNA-guanine(15) transglycosylase-like" evidence="2">
    <location>
        <begin position="107"/>
        <end position="377"/>
    </location>
</feature>
<keyword evidence="3" id="KW-0808">Transferase</keyword>
<comment type="caution">
    <text evidence="3">The sequence shown here is derived from an EMBL/GenBank/DDBJ whole genome shotgun (WGS) entry which is preliminary data.</text>
</comment>
<dbReference type="Gene3D" id="3.20.20.105">
    <property type="entry name" value="Queuine tRNA-ribosyltransferase-like"/>
    <property type="match status" value="1"/>
</dbReference>
<dbReference type="RefSeq" id="WP_284063196.1">
    <property type="nucleotide sequence ID" value="NZ_CP126158.1"/>
</dbReference>
<name>A0ABD5TAF9_9EURY</name>
<dbReference type="GO" id="GO:0016757">
    <property type="term" value="F:glycosyltransferase activity"/>
    <property type="evidence" value="ECO:0007669"/>
    <property type="project" value="UniProtKB-KW"/>
</dbReference>
<accession>A0ABD5TAF9</accession>
<organism evidence="3 4">
    <name type="scientific">Halobaculum halobium</name>
    <dbReference type="NCBI Taxonomy" id="3032281"/>
    <lineage>
        <taxon>Archaea</taxon>
        <taxon>Methanobacteriati</taxon>
        <taxon>Methanobacteriota</taxon>
        <taxon>Stenosarchaea group</taxon>
        <taxon>Halobacteria</taxon>
        <taxon>Halobacteriales</taxon>
        <taxon>Haloferacaceae</taxon>
        <taxon>Halobaculum</taxon>
    </lineage>
</organism>
<dbReference type="InterPro" id="IPR002616">
    <property type="entry name" value="tRNA_ribo_trans-like"/>
</dbReference>
<reference evidence="3 4" key="1">
    <citation type="journal article" date="2019" name="Int. J. Syst. Evol. Microbiol.">
        <title>The Global Catalogue of Microorganisms (GCM) 10K type strain sequencing project: providing services to taxonomists for standard genome sequencing and annotation.</title>
        <authorList>
            <consortium name="The Broad Institute Genomics Platform"/>
            <consortium name="The Broad Institute Genome Sequencing Center for Infectious Disease"/>
            <person name="Wu L."/>
            <person name="Ma J."/>
        </authorList>
    </citation>
    <scope>NUCLEOTIDE SEQUENCE [LARGE SCALE GENOMIC DNA]</scope>
    <source>
        <strain evidence="3 4">SYNS20</strain>
    </source>
</reference>
<dbReference type="PANTHER" id="PTHR46499:SF1">
    <property type="entry name" value="QUEUINE TRNA-RIBOSYLTRANSFERASE"/>
    <property type="match status" value="1"/>
</dbReference>
<dbReference type="EC" id="2.4.2.-" evidence="3"/>
<proteinExistence type="predicted"/>
<evidence type="ECO:0000313" key="4">
    <source>
        <dbReference type="Proteomes" id="UP001596443"/>
    </source>
</evidence>
<keyword evidence="3" id="KW-0328">Glycosyltransferase</keyword>
<keyword evidence="1" id="KW-0819">tRNA processing</keyword>
<dbReference type="PANTHER" id="PTHR46499">
    <property type="entry name" value="QUEUINE TRNA-RIBOSYLTRANSFERASE"/>
    <property type="match status" value="1"/>
</dbReference>
<dbReference type="NCBIfam" id="TIGR00449">
    <property type="entry name" value="tgt_general"/>
    <property type="match status" value="1"/>
</dbReference>
<dbReference type="EMBL" id="JBHSWX010000012">
    <property type="protein sequence ID" value="MFC6786407.1"/>
    <property type="molecule type" value="Genomic_DNA"/>
</dbReference>
<evidence type="ECO:0000256" key="1">
    <source>
        <dbReference type="ARBA" id="ARBA00022694"/>
    </source>
</evidence>
<evidence type="ECO:0000313" key="3">
    <source>
        <dbReference type="EMBL" id="MFC6786407.1"/>
    </source>
</evidence>
<dbReference type="InterPro" id="IPR050076">
    <property type="entry name" value="ArchSynthase1/Queuine_TRR"/>
</dbReference>
<dbReference type="Proteomes" id="UP001596443">
    <property type="component" value="Unassembled WGS sequence"/>
</dbReference>
<protein>
    <submittedName>
        <fullName evidence="3">tRNA-guanine transglycosylase</fullName>
        <ecNumber evidence="3">2.4.2.-</ecNumber>
    </submittedName>
</protein>
<dbReference type="InterPro" id="IPR036511">
    <property type="entry name" value="TGT-like_sf"/>
</dbReference>